<dbReference type="RefSeq" id="WP_130291312.1">
    <property type="nucleotide sequence ID" value="NZ_SHKL01000001.1"/>
</dbReference>
<protein>
    <recommendedName>
        <fullName evidence="2">PI-PLC Y-box domain-containing protein</fullName>
    </recommendedName>
</protein>
<feature type="transmembrane region" description="Helical" evidence="1">
    <location>
        <begin position="21"/>
        <end position="49"/>
    </location>
</feature>
<sequence length="122" mass="12589">MLPDGSRSRVAAKRPLIAWDVAISVVALTITGMTVALGVFGAVFLIAFLDYCPPQNCSTSGALVSVGGSVVVAFAAGLGGLVVSVLRILDRRTSWPFSVVTLLVCATAIGVGMIRYLDAVGY</sequence>
<dbReference type="GO" id="GO:0004435">
    <property type="term" value="F:phosphatidylinositol-4,5-bisphosphate phospholipase C activity"/>
    <property type="evidence" value="ECO:0007669"/>
    <property type="project" value="InterPro"/>
</dbReference>
<name>A0A4V2FR38_PSEST</name>
<evidence type="ECO:0000313" key="3">
    <source>
        <dbReference type="EMBL" id="RZT87120.1"/>
    </source>
</evidence>
<dbReference type="EMBL" id="SHKL01000001">
    <property type="protein sequence ID" value="RZT87120.1"/>
    <property type="molecule type" value="Genomic_DNA"/>
</dbReference>
<keyword evidence="1" id="KW-0472">Membrane</keyword>
<feature type="domain" description="PI-PLC Y-box" evidence="2">
    <location>
        <begin position="1"/>
        <end position="44"/>
    </location>
</feature>
<comment type="caution">
    <text evidence="3">The sequence shown here is derived from an EMBL/GenBank/DDBJ whole genome shotgun (WGS) entry which is preliminary data.</text>
</comment>
<organism evidence="3 4">
    <name type="scientific">Pseudonocardia sediminis</name>
    <dbReference type="NCBI Taxonomy" id="1397368"/>
    <lineage>
        <taxon>Bacteria</taxon>
        <taxon>Bacillati</taxon>
        <taxon>Actinomycetota</taxon>
        <taxon>Actinomycetes</taxon>
        <taxon>Pseudonocardiales</taxon>
        <taxon>Pseudonocardiaceae</taxon>
        <taxon>Pseudonocardia</taxon>
    </lineage>
</organism>
<evidence type="ECO:0000313" key="4">
    <source>
        <dbReference type="Proteomes" id="UP000291591"/>
    </source>
</evidence>
<dbReference type="AlphaFoldDB" id="A0A4V2FR38"/>
<dbReference type="OrthoDB" id="4640936at2"/>
<dbReference type="PROSITE" id="PS50008">
    <property type="entry name" value="PIPLC_Y_DOMAIN"/>
    <property type="match status" value="1"/>
</dbReference>
<reference evidence="3 4" key="1">
    <citation type="submission" date="2019-02" db="EMBL/GenBank/DDBJ databases">
        <title>Sequencing the genomes of 1000 actinobacteria strains.</title>
        <authorList>
            <person name="Klenk H.-P."/>
        </authorList>
    </citation>
    <scope>NUCLEOTIDE SEQUENCE [LARGE SCALE GENOMIC DNA]</scope>
    <source>
        <strain evidence="3 4">DSM 45779</strain>
    </source>
</reference>
<keyword evidence="4" id="KW-1185">Reference proteome</keyword>
<gene>
    <name evidence="3" type="ORF">EV383_4028</name>
</gene>
<proteinExistence type="predicted"/>
<dbReference type="Proteomes" id="UP000291591">
    <property type="component" value="Unassembled WGS sequence"/>
</dbReference>
<dbReference type="GO" id="GO:0035556">
    <property type="term" value="P:intracellular signal transduction"/>
    <property type="evidence" value="ECO:0007669"/>
    <property type="project" value="InterPro"/>
</dbReference>
<evidence type="ECO:0000256" key="1">
    <source>
        <dbReference type="SAM" id="Phobius"/>
    </source>
</evidence>
<dbReference type="InterPro" id="IPR001711">
    <property type="entry name" value="PLipase_C_Pinositol-sp_Y"/>
</dbReference>
<evidence type="ECO:0000259" key="2">
    <source>
        <dbReference type="PROSITE" id="PS50008"/>
    </source>
</evidence>
<feature type="transmembrane region" description="Helical" evidence="1">
    <location>
        <begin position="95"/>
        <end position="117"/>
    </location>
</feature>
<dbReference type="GO" id="GO:0006629">
    <property type="term" value="P:lipid metabolic process"/>
    <property type="evidence" value="ECO:0007669"/>
    <property type="project" value="InterPro"/>
</dbReference>
<keyword evidence="1" id="KW-0812">Transmembrane</keyword>
<accession>A0A4V2FR38</accession>
<keyword evidence="1" id="KW-1133">Transmembrane helix</keyword>
<feature type="transmembrane region" description="Helical" evidence="1">
    <location>
        <begin position="61"/>
        <end position="83"/>
    </location>
</feature>